<accession>A0ABZ2ZRG7</accession>
<protein>
    <submittedName>
        <fullName evidence="3">NAD(P)-binding domain-containing protein</fullName>
    </submittedName>
</protein>
<dbReference type="SUPFAM" id="SSF51905">
    <property type="entry name" value="FAD/NAD(P)-binding domain"/>
    <property type="match status" value="1"/>
</dbReference>
<dbReference type="InterPro" id="IPR036188">
    <property type="entry name" value="FAD/NAD-bd_sf"/>
</dbReference>
<evidence type="ECO:0000313" key="3">
    <source>
        <dbReference type="EMBL" id="WZP14752.1"/>
    </source>
</evidence>
<reference evidence="3 4" key="1">
    <citation type="submission" date="2024-04" db="EMBL/GenBank/DDBJ databases">
        <title>Arthrobacter sp. from Plains bison fecal sample.</title>
        <authorList>
            <person name="Ruzzini A."/>
        </authorList>
    </citation>
    <scope>NUCLEOTIDE SEQUENCE [LARGE SCALE GENOMIC DNA]</scope>
    <source>
        <strain evidence="3 4">EINP1</strain>
    </source>
</reference>
<dbReference type="PANTHER" id="PTHR43539:SF78">
    <property type="entry name" value="FLAVIN-CONTAINING MONOOXYGENASE"/>
    <property type="match status" value="1"/>
</dbReference>
<evidence type="ECO:0000256" key="1">
    <source>
        <dbReference type="ARBA" id="ARBA00023002"/>
    </source>
</evidence>
<dbReference type="Proteomes" id="UP001448858">
    <property type="component" value="Chromosome"/>
</dbReference>
<dbReference type="PRINTS" id="PR00368">
    <property type="entry name" value="FADPNR"/>
</dbReference>
<dbReference type="Pfam" id="PF13738">
    <property type="entry name" value="Pyr_redox_3"/>
    <property type="match status" value="1"/>
</dbReference>
<dbReference type="PRINTS" id="PR00469">
    <property type="entry name" value="PNDRDTASEII"/>
</dbReference>
<name>A0ABZ2ZRG7_9MICC</name>
<organism evidence="3 4">
    <name type="scientific">Arthrobacter citreus</name>
    <dbReference type="NCBI Taxonomy" id="1670"/>
    <lineage>
        <taxon>Bacteria</taxon>
        <taxon>Bacillati</taxon>
        <taxon>Actinomycetota</taxon>
        <taxon>Actinomycetes</taxon>
        <taxon>Micrococcales</taxon>
        <taxon>Micrococcaceae</taxon>
        <taxon>Arthrobacter</taxon>
    </lineage>
</organism>
<keyword evidence="1" id="KW-0560">Oxidoreductase</keyword>
<gene>
    <name evidence="3" type="ORF">AAE021_11195</name>
</gene>
<evidence type="ECO:0000313" key="4">
    <source>
        <dbReference type="Proteomes" id="UP001448858"/>
    </source>
</evidence>
<feature type="region of interest" description="Disordered" evidence="2">
    <location>
        <begin position="359"/>
        <end position="384"/>
    </location>
</feature>
<sequence>MAQDQTVDVAVIGAGQAGLSAAYYLQRRGLAAGTGFVVLDANEGPGGAWRHRWDSLTLGSAHGIHDLPNLALGTPDPREPASSVVSRYYGSYEAEFGLQVQRPVRVLKVSGNDAENDDGGGLLRIDTDRGSWRARAVINATGTWDKPYWPSYPGQETFRGLQLHTHDFRSAGDFTGRRVLVVGGGTSAVQFLLQLNDAGAQTVWSTRRPPEFTRTPFDTEWGRDVEQRVSGRTRAGLPPLSVVAATKLPLTPQYEAGIDAGVLISRGPITRITADGAVFADGSAAGADVILWATGFRAALNHLAPLHLREPGGGIRMNGPQVEKLPQLFLVGYGESASTLGATRAGRAAALAALDLLGPAATPRPPRRTPSESPVPSRGAALRT</sequence>
<dbReference type="PANTHER" id="PTHR43539">
    <property type="entry name" value="FLAVIN-BINDING MONOOXYGENASE-LIKE PROTEIN (AFU_ORTHOLOGUE AFUA_4G09220)"/>
    <property type="match status" value="1"/>
</dbReference>
<proteinExistence type="predicted"/>
<keyword evidence="4" id="KW-1185">Reference proteome</keyword>
<dbReference type="Gene3D" id="3.50.50.60">
    <property type="entry name" value="FAD/NAD(P)-binding domain"/>
    <property type="match status" value="1"/>
</dbReference>
<dbReference type="EMBL" id="CP151657">
    <property type="protein sequence ID" value="WZP14752.1"/>
    <property type="molecule type" value="Genomic_DNA"/>
</dbReference>
<evidence type="ECO:0000256" key="2">
    <source>
        <dbReference type="SAM" id="MobiDB-lite"/>
    </source>
</evidence>
<dbReference type="InterPro" id="IPR050982">
    <property type="entry name" value="Auxin_biosynth/cation_transpt"/>
</dbReference>